<evidence type="ECO:0000313" key="2">
    <source>
        <dbReference type="Proteomes" id="UP001194468"/>
    </source>
</evidence>
<comment type="caution">
    <text evidence="1">The sequence shown here is derived from an EMBL/GenBank/DDBJ whole genome shotgun (WGS) entry which is preliminary data.</text>
</comment>
<dbReference type="Proteomes" id="UP001194468">
    <property type="component" value="Unassembled WGS sequence"/>
</dbReference>
<dbReference type="EMBL" id="WHUW01000010">
    <property type="protein sequence ID" value="KAF8441694.1"/>
    <property type="molecule type" value="Genomic_DNA"/>
</dbReference>
<organism evidence="1 2">
    <name type="scientific">Boletus edulis BED1</name>
    <dbReference type="NCBI Taxonomy" id="1328754"/>
    <lineage>
        <taxon>Eukaryota</taxon>
        <taxon>Fungi</taxon>
        <taxon>Dikarya</taxon>
        <taxon>Basidiomycota</taxon>
        <taxon>Agaricomycotina</taxon>
        <taxon>Agaricomycetes</taxon>
        <taxon>Agaricomycetidae</taxon>
        <taxon>Boletales</taxon>
        <taxon>Boletineae</taxon>
        <taxon>Boletaceae</taxon>
        <taxon>Boletoideae</taxon>
        <taxon>Boletus</taxon>
    </lineage>
</organism>
<dbReference type="AlphaFoldDB" id="A0AAD4BWD1"/>
<accession>A0AAD4BWD1</accession>
<reference evidence="1" key="2">
    <citation type="journal article" date="2020" name="Nat. Commun.">
        <title>Large-scale genome sequencing of mycorrhizal fungi provides insights into the early evolution of symbiotic traits.</title>
        <authorList>
            <person name="Miyauchi S."/>
            <person name="Kiss E."/>
            <person name="Kuo A."/>
            <person name="Drula E."/>
            <person name="Kohler A."/>
            <person name="Sanchez-Garcia M."/>
            <person name="Morin E."/>
            <person name="Andreopoulos B."/>
            <person name="Barry K.W."/>
            <person name="Bonito G."/>
            <person name="Buee M."/>
            <person name="Carver A."/>
            <person name="Chen C."/>
            <person name="Cichocki N."/>
            <person name="Clum A."/>
            <person name="Culley D."/>
            <person name="Crous P.W."/>
            <person name="Fauchery L."/>
            <person name="Girlanda M."/>
            <person name="Hayes R.D."/>
            <person name="Keri Z."/>
            <person name="LaButti K."/>
            <person name="Lipzen A."/>
            <person name="Lombard V."/>
            <person name="Magnuson J."/>
            <person name="Maillard F."/>
            <person name="Murat C."/>
            <person name="Nolan M."/>
            <person name="Ohm R.A."/>
            <person name="Pangilinan J."/>
            <person name="Pereira M.F."/>
            <person name="Perotto S."/>
            <person name="Peter M."/>
            <person name="Pfister S."/>
            <person name="Riley R."/>
            <person name="Sitrit Y."/>
            <person name="Stielow J.B."/>
            <person name="Szollosi G."/>
            <person name="Zifcakova L."/>
            <person name="Stursova M."/>
            <person name="Spatafora J.W."/>
            <person name="Tedersoo L."/>
            <person name="Vaario L.M."/>
            <person name="Yamada A."/>
            <person name="Yan M."/>
            <person name="Wang P."/>
            <person name="Xu J."/>
            <person name="Bruns T."/>
            <person name="Baldrian P."/>
            <person name="Vilgalys R."/>
            <person name="Dunand C."/>
            <person name="Henrissat B."/>
            <person name="Grigoriev I.V."/>
            <person name="Hibbett D."/>
            <person name="Nagy L.G."/>
            <person name="Martin F.M."/>
        </authorList>
    </citation>
    <scope>NUCLEOTIDE SEQUENCE</scope>
    <source>
        <strain evidence="1">BED1</strain>
    </source>
</reference>
<evidence type="ECO:0000313" key="1">
    <source>
        <dbReference type="EMBL" id="KAF8441694.1"/>
    </source>
</evidence>
<reference evidence="1" key="1">
    <citation type="submission" date="2019-10" db="EMBL/GenBank/DDBJ databases">
        <authorList>
            <consortium name="DOE Joint Genome Institute"/>
            <person name="Kuo A."/>
            <person name="Miyauchi S."/>
            <person name="Kiss E."/>
            <person name="Drula E."/>
            <person name="Kohler A."/>
            <person name="Sanchez-Garcia M."/>
            <person name="Andreopoulos B."/>
            <person name="Barry K.W."/>
            <person name="Bonito G."/>
            <person name="Buee M."/>
            <person name="Carver A."/>
            <person name="Chen C."/>
            <person name="Cichocki N."/>
            <person name="Clum A."/>
            <person name="Culley D."/>
            <person name="Crous P.W."/>
            <person name="Fauchery L."/>
            <person name="Girlanda M."/>
            <person name="Hayes R."/>
            <person name="Keri Z."/>
            <person name="LaButti K."/>
            <person name="Lipzen A."/>
            <person name="Lombard V."/>
            <person name="Magnuson J."/>
            <person name="Maillard F."/>
            <person name="Morin E."/>
            <person name="Murat C."/>
            <person name="Nolan M."/>
            <person name="Ohm R."/>
            <person name="Pangilinan J."/>
            <person name="Pereira M."/>
            <person name="Perotto S."/>
            <person name="Peter M."/>
            <person name="Riley R."/>
            <person name="Sitrit Y."/>
            <person name="Stielow B."/>
            <person name="Szollosi G."/>
            <person name="Zifcakova L."/>
            <person name="Stursova M."/>
            <person name="Spatafora J.W."/>
            <person name="Tedersoo L."/>
            <person name="Vaario L.-M."/>
            <person name="Yamada A."/>
            <person name="Yan M."/>
            <person name="Wang P."/>
            <person name="Xu J."/>
            <person name="Bruns T."/>
            <person name="Baldrian P."/>
            <person name="Vilgalys R."/>
            <person name="Henrissat B."/>
            <person name="Grigoriev I.V."/>
            <person name="Hibbett D."/>
            <person name="Nagy L.G."/>
            <person name="Martin F.M."/>
        </authorList>
    </citation>
    <scope>NUCLEOTIDE SEQUENCE</scope>
    <source>
        <strain evidence="1">BED1</strain>
    </source>
</reference>
<name>A0AAD4BWD1_BOLED</name>
<protein>
    <submittedName>
        <fullName evidence="1">Uncharacterized protein</fullName>
    </submittedName>
</protein>
<gene>
    <name evidence="1" type="ORF">L210DRAFT_3538001</name>
</gene>
<proteinExistence type="predicted"/>
<feature type="non-terminal residue" evidence="1">
    <location>
        <position position="1"/>
    </location>
</feature>
<keyword evidence="2" id="KW-1185">Reference proteome</keyword>
<sequence length="59" mass="6541">MALAPLRLNVTSKCIKPKFCYYVKCDTSIALYRNQVREVHSIYALFGLGGTSASLSGKR</sequence>